<accession>A0A6C2YI92</accession>
<dbReference type="EMBL" id="LR593887">
    <property type="protein sequence ID" value="VTR97699.1"/>
    <property type="molecule type" value="Genomic_DNA"/>
</dbReference>
<evidence type="ECO:0000313" key="3">
    <source>
        <dbReference type="Proteomes" id="UP000464378"/>
    </source>
</evidence>
<reference evidence="2" key="1">
    <citation type="submission" date="2019-04" db="EMBL/GenBank/DDBJ databases">
        <authorList>
            <consortium name="Science for Life Laboratories"/>
        </authorList>
    </citation>
    <scope>NUCLEOTIDE SEQUENCE</scope>
    <source>
        <strain evidence="2">MBLW1</strain>
    </source>
</reference>
<feature type="chain" id="PRO_5036172673" evidence="1">
    <location>
        <begin position="21"/>
        <end position="132"/>
    </location>
</feature>
<name>A0A6C2YI92_9BACT</name>
<dbReference type="EMBL" id="LR586016">
    <property type="protein sequence ID" value="VIP01137.1"/>
    <property type="molecule type" value="Genomic_DNA"/>
</dbReference>
<dbReference type="Proteomes" id="UP000464378">
    <property type="component" value="Chromosome"/>
</dbReference>
<dbReference type="AlphaFoldDB" id="A0A6C2YI92"/>
<keyword evidence="1" id="KW-0732">Signal</keyword>
<sequence>MTFWMTGIAAIVLTSMAAAAEPITPLAVSPERAIFKKAVWNQPLVLKSADEAAAHFGKAAMDTIRKEVDFKSQVLLVFAWQGSGQDKLDYAIAESFPEMIRFSITRGLTRDLRQHAKVFVLRSDVRWSTNDK</sequence>
<evidence type="ECO:0000313" key="2">
    <source>
        <dbReference type="EMBL" id="VIP01137.1"/>
    </source>
</evidence>
<protein>
    <submittedName>
        <fullName evidence="2">Uncharacterized protein</fullName>
    </submittedName>
</protein>
<dbReference type="RefSeq" id="WP_162656378.1">
    <property type="nucleotide sequence ID" value="NZ_LR593887.1"/>
</dbReference>
<organism evidence="2">
    <name type="scientific">Tuwongella immobilis</name>
    <dbReference type="NCBI Taxonomy" id="692036"/>
    <lineage>
        <taxon>Bacteria</taxon>
        <taxon>Pseudomonadati</taxon>
        <taxon>Planctomycetota</taxon>
        <taxon>Planctomycetia</taxon>
        <taxon>Gemmatales</taxon>
        <taxon>Gemmataceae</taxon>
        <taxon>Tuwongella</taxon>
    </lineage>
</organism>
<gene>
    <name evidence="2" type="ORF">GMBLW1_28230</name>
</gene>
<dbReference type="InParanoid" id="A0A6C2YI92"/>
<feature type="signal peptide" evidence="1">
    <location>
        <begin position="1"/>
        <end position="20"/>
    </location>
</feature>
<keyword evidence="3" id="KW-1185">Reference proteome</keyword>
<proteinExistence type="predicted"/>
<dbReference type="KEGG" id="tim:GMBLW1_28230"/>
<evidence type="ECO:0000256" key="1">
    <source>
        <dbReference type="SAM" id="SignalP"/>
    </source>
</evidence>